<dbReference type="Pfam" id="PF01494">
    <property type="entry name" value="FAD_binding_3"/>
    <property type="match status" value="1"/>
</dbReference>
<evidence type="ECO:0000256" key="1">
    <source>
        <dbReference type="ARBA" id="ARBA00001974"/>
    </source>
</evidence>
<dbReference type="InterPro" id="IPR050641">
    <property type="entry name" value="RIFMO-like"/>
</dbReference>
<proteinExistence type="inferred from homology"/>
<dbReference type="GO" id="GO:0016709">
    <property type="term" value="F:oxidoreductase activity, acting on paired donors, with incorporation or reduction of molecular oxygen, NAD(P)H as one donor, and incorporation of one atom of oxygen"/>
    <property type="evidence" value="ECO:0007669"/>
    <property type="project" value="UniProtKB-ARBA"/>
</dbReference>
<dbReference type="PANTHER" id="PTHR43004">
    <property type="entry name" value="TRK SYSTEM POTASSIUM UPTAKE PROTEIN"/>
    <property type="match status" value="1"/>
</dbReference>
<dbReference type="PANTHER" id="PTHR43004:SF19">
    <property type="entry name" value="BINDING MONOOXYGENASE, PUTATIVE (JCVI)-RELATED"/>
    <property type="match status" value="1"/>
</dbReference>
<accession>A0A409VK18</accession>
<feature type="domain" description="Phenol hydroxylase-like C-terminal dimerisation" evidence="8">
    <location>
        <begin position="506"/>
        <end position="562"/>
    </location>
</feature>
<gene>
    <name evidence="9" type="ORF">CVT24_007120</name>
</gene>
<evidence type="ECO:0000313" key="9">
    <source>
        <dbReference type="EMBL" id="PPQ66556.1"/>
    </source>
</evidence>
<dbReference type="AlphaFoldDB" id="A0A409VK18"/>
<protein>
    <submittedName>
        <fullName evidence="9">Uncharacterized protein</fullName>
    </submittedName>
</protein>
<keyword evidence="5" id="KW-0560">Oxidoreductase</keyword>
<dbReference type="GO" id="GO:0071949">
    <property type="term" value="F:FAD binding"/>
    <property type="evidence" value="ECO:0007669"/>
    <property type="project" value="InterPro"/>
</dbReference>
<dbReference type="Gene3D" id="3.40.30.120">
    <property type="match status" value="1"/>
</dbReference>
<evidence type="ECO:0000256" key="4">
    <source>
        <dbReference type="ARBA" id="ARBA00022827"/>
    </source>
</evidence>
<sequence length="565" mass="62405">MSSYPKVLVVGCGPAGLAAALTLAQNGVAVRIIEKDASPRVGQRGAGITPRSLELFEALGVLEEIQQKGRLVMPVRSYRSPGDMSDFKEFTMMPKEDPMPKYPYRNFILLGQDGLDKVMRAKLSEYGCSVDYGTELVSLEQKDDQVKVVLQVRNGICPEAETSRVEEVYEYVIGTDGAKGVVRKQLGLQFLGDNLEIGMAIGDLKIEGLSEEYWHMWGKMEDSLFVGIRATENPGVFNFMLGGSNFKSGKELCQDHDLLRAFLKKHSLGDRENIKIVEVICASSYTPTVRMVDVFGKNNVFVAGDAAHVHSPAGAQGMNTGLQDGFNIAWKMAMVCKGWAPKTLLETYNEERFPVVAQMLNITSKLMKAMATSSGDESGWKRTGNGVNQLGVNYRWSSIVVNERSKPSFEENKEPSKPDSYSENNFLRAGDRAPDAPGLRSLFADRNVAMTRLFTLFSPARHTLLVFSSSPGNIRRVLDIIRQYPSEAIKAVVIAPSDAEVEMSSRSYACDVYVDFDGHAYDAYTQTEYKAVAVVVRPDGFIGAIVETVERLAEYFSGMFVVKNV</sequence>
<dbReference type="SUPFAM" id="SSF51905">
    <property type="entry name" value="FAD/NAD(P)-binding domain"/>
    <property type="match status" value="1"/>
</dbReference>
<dbReference type="InterPro" id="IPR036249">
    <property type="entry name" value="Thioredoxin-like_sf"/>
</dbReference>
<evidence type="ECO:0000313" key="10">
    <source>
        <dbReference type="Proteomes" id="UP000284842"/>
    </source>
</evidence>
<name>A0A409VK18_9AGAR</name>
<keyword evidence="3" id="KW-0285">Flavoprotein</keyword>
<evidence type="ECO:0000256" key="2">
    <source>
        <dbReference type="ARBA" id="ARBA00007801"/>
    </source>
</evidence>
<comment type="caution">
    <text evidence="9">The sequence shown here is derived from an EMBL/GenBank/DDBJ whole genome shotgun (WGS) entry which is preliminary data.</text>
</comment>
<dbReference type="InParanoid" id="A0A409VK18"/>
<organism evidence="9 10">
    <name type="scientific">Panaeolus cyanescens</name>
    <dbReference type="NCBI Taxonomy" id="181874"/>
    <lineage>
        <taxon>Eukaryota</taxon>
        <taxon>Fungi</taxon>
        <taxon>Dikarya</taxon>
        <taxon>Basidiomycota</taxon>
        <taxon>Agaricomycotina</taxon>
        <taxon>Agaricomycetes</taxon>
        <taxon>Agaricomycetidae</taxon>
        <taxon>Agaricales</taxon>
        <taxon>Agaricineae</taxon>
        <taxon>Galeropsidaceae</taxon>
        <taxon>Panaeolus</taxon>
    </lineage>
</organism>
<dbReference type="PRINTS" id="PR00420">
    <property type="entry name" value="RNGMNOXGNASE"/>
</dbReference>
<feature type="compositionally biased region" description="Basic and acidic residues" evidence="6">
    <location>
        <begin position="405"/>
        <end position="417"/>
    </location>
</feature>
<dbReference type="Pfam" id="PF07976">
    <property type="entry name" value="Phe_hydrox_dim"/>
    <property type="match status" value="1"/>
</dbReference>
<dbReference type="Gene3D" id="3.50.50.60">
    <property type="entry name" value="FAD/NAD(P)-binding domain"/>
    <property type="match status" value="1"/>
</dbReference>
<keyword evidence="10" id="KW-1185">Reference proteome</keyword>
<reference evidence="9 10" key="1">
    <citation type="journal article" date="2018" name="Evol. Lett.">
        <title>Horizontal gene cluster transfer increased hallucinogenic mushroom diversity.</title>
        <authorList>
            <person name="Reynolds H.T."/>
            <person name="Vijayakumar V."/>
            <person name="Gluck-Thaler E."/>
            <person name="Korotkin H.B."/>
            <person name="Matheny P.B."/>
            <person name="Slot J.C."/>
        </authorList>
    </citation>
    <scope>NUCLEOTIDE SEQUENCE [LARGE SCALE GENOMIC DNA]</scope>
    <source>
        <strain evidence="9 10">2629</strain>
    </source>
</reference>
<comment type="cofactor">
    <cofactor evidence="1">
        <name>FAD</name>
        <dbReference type="ChEBI" id="CHEBI:57692"/>
    </cofactor>
</comment>
<dbReference type="EMBL" id="NHTK01006040">
    <property type="protein sequence ID" value="PPQ66556.1"/>
    <property type="molecule type" value="Genomic_DNA"/>
</dbReference>
<evidence type="ECO:0000256" key="5">
    <source>
        <dbReference type="ARBA" id="ARBA00023002"/>
    </source>
</evidence>
<dbReference type="Proteomes" id="UP000284842">
    <property type="component" value="Unassembled WGS sequence"/>
</dbReference>
<dbReference type="SUPFAM" id="SSF52833">
    <property type="entry name" value="Thioredoxin-like"/>
    <property type="match status" value="1"/>
</dbReference>
<dbReference type="OrthoDB" id="2690153at2759"/>
<feature type="domain" description="FAD-binding" evidence="7">
    <location>
        <begin position="6"/>
        <end position="361"/>
    </location>
</feature>
<comment type="similarity">
    <text evidence="2">Belongs to the PheA/TfdB FAD monooxygenase family.</text>
</comment>
<dbReference type="InterPro" id="IPR036188">
    <property type="entry name" value="FAD/NAD-bd_sf"/>
</dbReference>
<evidence type="ECO:0000259" key="7">
    <source>
        <dbReference type="Pfam" id="PF01494"/>
    </source>
</evidence>
<dbReference type="STRING" id="181874.A0A409VK18"/>
<dbReference type="InterPro" id="IPR002938">
    <property type="entry name" value="FAD-bd"/>
</dbReference>
<dbReference type="Gene3D" id="3.30.70.2450">
    <property type="match status" value="1"/>
</dbReference>
<evidence type="ECO:0000256" key="3">
    <source>
        <dbReference type="ARBA" id="ARBA00022630"/>
    </source>
</evidence>
<feature type="region of interest" description="Disordered" evidence="6">
    <location>
        <begin position="405"/>
        <end position="433"/>
    </location>
</feature>
<evidence type="ECO:0000259" key="8">
    <source>
        <dbReference type="Pfam" id="PF07976"/>
    </source>
</evidence>
<dbReference type="InterPro" id="IPR012941">
    <property type="entry name" value="Phe_hydrox_C_dim_dom"/>
</dbReference>
<evidence type="ECO:0000256" key="6">
    <source>
        <dbReference type="SAM" id="MobiDB-lite"/>
    </source>
</evidence>
<keyword evidence="4" id="KW-0274">FAD</keyword>